<keyword evidence="2" id="KW-1185">Reference proteome</keyword>
<reference evidence="1 2" key="1">
    <citation type="submission" date="2023-01" db="EMBL/GenBank/DDBJ databases">
        <authorList>
            <person name="Kreplak J."/>
        </authorList>
    </citation>
    <scope>NUCLEOTIDE SEQUENCE [LARGE SCALE GENOMIC DNA]</scope>
</reference>
<proteinExistence type="predicted"/>
<protein>
    <submittedName>
        <fullName evidence="1">Uncharacterized protein</fullName>
    </submittedName>
</protein>
<gene>
    <name evidence="1" type="ORF">VFH_II055040</name>
</gene>
<name>A0AAV0ZI49_VICFA</name>
<dbReference type="EMBL" id="OX451737">
    <property type="protein sequence ID" value="CAI8596868.1"/>
    <property type="molecule type" value="Genomic_DNA"/>
</dbReference>
<organism evidence="1 2">
    <name type="scientific">Vicia faba</name>
    <name type="common">Broad bean</name>
    <name type="synonym">Faba vulgaris</name>
    <dbReference type="NCBI Taxonomy" id="3906"/>
    <lineage>
        <taxon>Eukaryota</taxon>
        <taxon>Viridiplantae</taxon>
        <taxon>Streptophyta</taxon>
        <taxon>Embryophyta</taxon>
        <taxon>Tracheophyta</taxon>
        <taxon>Spermatophyta</taxon>
        <taxon>Magnoliopsida</taxon>
        <taxon>eudicotyledons</taxon>
        <taxon>Gunneridae</taxon>
        <taxon>Pentapetalae</taxon>
        <taxon>rosids</taxon>
        <taxon>fabids</taxon>
        <taxon>Fabales</taxon>
        <taxon>Fabaceae</taxon>
        <taxon>Papilionoideae</taxon>
        <taxon>50 kb inversion clade</taxon>
        <taxon>NPAAA clade</taxon>
        <taxon>Hologalegina</taxon>
        <taxon>IRL clade</taxon>
        <taxon>Fabeae</taxon>
        <taxon>Vicia</taxon>
    </lineage>
</organism>
<accession>A0AAV0ZI49</accession>
<sequence length="130" mass="14694">MIIMNQKKKKHKCIRRRRVAGTTPVEAQLIEFIEGNVLKRYQCMVGCYIDGCGCQCMMAWIGSNVNQIVLDNGGIGPIWHGFRSDIGTTCIEYVVQHQPNAGGNDGSRVLEMIQRNHSPIFKRRYDHDGA</sequence>
<evidence type="ECO:0000313" key="2">
    <source>
        <dbReference type="Proteomes" id="UP001157006"/>
    </source>
</evidence>
<evidence type="ECO:0000313" key="1">
    <source>
        <dbReference type="EMBL" id="CAI8596868.1"/>
    </source>
</evidence>
<dbReference type="AlphaFoldDB" id="A0AAV0ZI49"/>
<dbReference type="Proteomes" id="UP001157006">
    <property type="component" value="Chromosome 2"/>
</dbReference>